<name>A0A1G1Y749_9BACT</name>
<evidence type="ECO:0000313" key="3">
    <source>
        <dbReference type="EMBL" id="OGY47570.1"/>
    </source>
</evidence>
<dbReference type="Proteomes" id="UP000178747">
    <property type="component" value="Unassembled WGS sequence"/>
</dbReference>
<accession>A0A1G1Y749</accession>
<evidence type="ECO:0000256" key="1">
    <source>
        <dbReference type="SAM" id="Phobius"/>
    </source>
</evidence>
<keyword evidence="1" id="KW-1133">Transmembrane helix</keyword>
<dbReference type="EMBL" id="MHIH01000025">
    <property type="protein sequence ID" value="OGY47570.1"/>
    <property type="molecule type" value="Genomic_DNA"/>
</dbReference>
<evidence type="ECO:0000313" key="4">
    <source>
        <dbReference type="Proteomes" id="UP000178747"/>
    </source>
</evidence>
<dbReference type="Pfam" id="PF14470">
    <property type="entry name" value="bPH_3"/>
    <property type="match status" value="1"/>
</dbReference>
<evidence type="ECO:0000259" key="2">
    <source>
        <dbReference type="Pfam" id="PF14470"/>
    </source>
</evidence>
<keyword evidence="1" id="KW-0812">Transmembrane</keyword>
<feature type="transmembrane region" description="Helical" evidence="1">
    <location>
        <begin position="56"/>
        <end position="81"/>
    </location>
</feature>
<feature type="transmembrane region" description="Helical" evidence="1">
    <location>
        <begin position="27"/>
        <end position="50"/>
    </location>
</feature>
<dbReference type="AlphaFoldDB" id="A0A1G1Y749"/>
<dbReference type="InterPro" id="IPR039519">
    <property type="entry name" value="YokE-like_PH"/>
</dbReference>
<proteinExistence type="predicted"/>
<sequence>MPNNFIYKNFTLDDNEELLKIVRQTKWTLVGSLIFPVILIVIPFFFLFLLFSQGTIGIILFFVILLSGLIWLARNLAIWYFKALIITNQRIIDIDQQKLFQRIVSDIPLFKIQDVFYRIKGLGQTITRIGDIQIILTDNKTKIEIENIFQPQKIQQLIIQFRLDSIEEKLKNTQLSAQELVNLVKKIKDGIGEERLKKIIDGQEQ</sequence>
<protein>
    <recommendedName>
        <fullName evidence="2">YokE-like PH domain-containing protein</fullName>
    </recommendedName>
</protein>
<reference evidence="3 4" key="1">
    <citation type="journal article" date="2016" name="Nat. Commun.">
        <title>Thousands of microbial genomes shed light on interconnected biogeochemical processes in an aquifer system.</title>
        <authorList>
            <person name="Anantharaman K."/>
            <person name="Brown C.T."/>
            <person name="Hug L.A."/>
            <person name="Sharon I."/>
            <person name="Castelle C.J."/>
            <person name="Probst A.J."/>
            <person name="Thomas B.C."/>
            <person name="Singh A."/>
            <person name="Wilkins M.J."/>
            <person name="Karaoz U."/>
            <person name="Brodie E.L."/>
            <person name="Williams K.H."/>
            <person name="Hubbard S.S."/>
            <person name="Banfield J.F."/>
        </authorList>
    </citation>
    <scope>NUCLEOTIDE SEQUENCE [LARGE SCALE GENOMIC DNA]</scope>
</reference>
<comment type="caution">
    <text evidence="3">The sequence shown here is derived from an EMBL/GenBank/DDBJ whole genome shotgun (WGS) entry which is preliminary data.</text>
</comment>
<gene>
    <name evidence="3" type="ORF">A3J62_03830</name>
</gene>
<organism evidence="3 4">
    <name type="scientific">Candidatus Buchananbacteria bacterium RIFCSPHIGHO2_02_FULL_38_8</name>
    <dbReference type="NCBI Taxonomy" id="1797538"/>
    <lineage>
        <taxon>Bacteria</taxon>
        <taxon>Candidatus Buchananiibacteriota</taxon>
    </lineage>
</organism>
<feature type="domain" description="YokE-like PH" evidence="2">
    <location>
        <begin position="80"/>
        <end position="157"/>
    </location>
</feature>
<keyword evidence="1" id="KW-0472">Membrane</keyword>